<dbReference type="InterPro" id="IPR005793">
    <property type="entry name" value="Formyl_trans_C"/>
</dbReference>
<gene>
    <name evidence="8" type="primary">fmt</name>
    <name evidence="11" type="ORF">D779_1364</name>
</gene>
<dbReference type="GO" id="GO:0005829">
    <property type="term" value="C:cytosol"/>
    <property type="evidence" value="ECO:0007669"/>
    <property type="project" value="TreeGrafter"/>
</dbReference>
<dbReference type="InterPro" id="IPR011034">
    <property type="entry name" value="Formyl_transferase-like_C_sf"/>
</dbReference>
<dbReference type="InterPro" id="IPR037022">
    <property type="entry name" value="Formyl_trans_C_sf"/>
</dbReference>
<feature type="domain" description="Formyl transferase N-terminal" evidence="9">
    <location>
        <begin position="5"/>
        <end position="184"/>
    </location>
</feature>
<dbReference type="Pfam" id="PF00551">
    <property type="entry name" value="Formyl_trans_N"/>
    <property type="match status" value="1"/>
</dbReference>
<sequence>MNRLKVIFAGTPEFAVPSLSALIAADLDLIAVYTQPDRPAGRGRKLQMSPVKRLALDAGIQVLQPQSLKRDPDAVERLRALGADLMVVVAYGLLLPVEVLEAPRLGCVNVHASLLPRWRGAAPIQRSVLAGDATAGVCIMRMEAGLDTGPVYRRAEIPVAPRETGGSLHDRLAVLGAEALIAALPGIADGSARPEPQDDSAATYAHKLTKEEARIDWTWSAAAIERQVRAFDPWPIAYTLLDGETLRIWDAEAEAETASVAPGTLVDTGKRGIRIATGDGLLRITRLQPSGKKPMSAADYLNARSLDGARFD</sequence>
<dbReference type="InterPro" id="IPR001555">
    <property type="entry name" value="GART_AS"/>
</dbReference>
<dbReference type="InterPro" id="IPR036477">
    <property type="entry name" value="Formyl_transf_N_sf"/>
</dbReference>
<name>W9VYE2_9GAMM</name>
<evidence type="ECO:0000259" key="10">
    <source>
        <dbReference type="Pfam" id="PF02911"/>
    </source>
</evidence>
<feature type="binding site" evidence="8">
    <location>
        <begin position="113"/>
        <end position="116"/>
    </location>
    <ligand>
        <name>(6S)-5,6,7,8-tetrahydrofolate</name>
        <dbReference type="ChEBI" id="CHEBI:57453"/>
    </ligand>
</feature>
<dbReference type="AlphaFoldDB" id="W9VYE2"/>
<evidence type="ECO:0000313" key="12">
    <source>
        <dbReference type="Proteomes" id="UP000019460"/>
    </source>
</evidence>
<dbReference type="InterPro" id="IPR002376">
    <property type="entry name" value="Formyl_transf_N"/>
</dbReference>
<accession>W9VYE2</accession>
<dbReference type="PATRIC" id="fig|1249627.3.peg.1813"/>
<comment type="caution">
    <text evidence="11">The sequence shown here is derived from an EMBL/GenBank/DDBJ whole genome shotgun (WGS) entry which is preliminary data.</text>
</comment>
<keyword evidence="12" id="KW-1185">Reference proteome</keyword>
<dbReference type="InterPro" id="IPR041711">
    <property type="entry name" value="Met-tRNA-FMT_N"/>
</dbReference>
<dbReference type="Pfam" id="PF02911">
    <property type="entry name" value="Formyl_trans_C"/>
    <property type="match status" value="1"/>
</dbReference>
<evidence type="ECO:0000256" key="2">
    <source>
        <dbReference type="ARBA" id="ARBA00010699"/>
    </source>
</evidence>
<keyword evidence="5 8" id="KW-0808">Transferase</keyword>
<evidence type="ECO:0000313" key="11">
    <source>
        <dbReference type="EMBL" id="EXJ15400.1"/>
    </source>
</evidence>
<dbReference type="NCBIfam" id="TIGR00460">
    <property type="entry name" value="fmt"/>
    <property type="match status" value="1"/>
</dbReference>
<reference evidence="11 12" key="1">
    <citation type="submission" date="2012-11" db="EMBL/GenBank/DDBJ databases">
        <title>Genome assembly of Thiorhodococcus sp. AK35.</title>
        <authorList>
            <person name="Nupur N."/>
            <person name="Khatri I."/>
            <person name="Subramanian S."/>
            <person name="Pinnaka A."/>
        </authorList>
    </citation>
    <scope>NUCLEOTIDE SEQUENCE [LARGE SCALE GENOMIC DNA]</scope>
    <source>
        <strain evidence="11 12">AK35</strain>
    </source>
</reference>
<dbReference type="Gene3D" id="3.40.50.170">
    <property type="entry name" value="Formyl transferase, N-terminal domain"/>
    <property type="match status" value="1"/>
</dbReference>
<dbReference type="PANTHER" id="PTHR11138">
    <property type="entry name" value="METHIONYL-TRNA FORMYLTRANSFERASE"/>
    <property type="match status" value="1"/>
</dbReference>
<dbReference type="PROSITE" id="PS00373">
    <property type="entry name" value="GART"/>
    <property type="match status" value="1"/>
</dbReference>
<evidence type="ECO:0000256" key="7">
    <source>
        <dbReference type="ARBA" id="ARBA00048558"/>
    </source>
</evidence>
<evidence type="ECO:0000256" key="8">
    <source>
        <dbReference type="HAMAP-Rule" id="MF_00182"/>
    </source>
</evidence>
<protein>
    <recommendedName>
        <fullName evidence="4 8">Methionyl-tRNA formyltransferase</fullName>
        <ecNumber evidence="3 8">2.1.2.9</ecNumber>
    </recommendedName>
</protein>
<dbReference type="CDD" id="cd08646">
    <property type="entry name" value="FMT_core_Met-tRNA-FMT_N"/>
    <property type="match status" value="1"/>
</dbReference>
<dbReference type="EMBL" id="AONC01000026">
    <property type="protein sequence ID" value="EXJ15400.1"/>
    <property type="molecule type" value="Genomic_DNA"/>
</dbReference>
<dbReference type="Gene3D" id="3.10.25.10">
    <property type="entry name" value="Formyl transferase, C-terminal domain"/>
    <property type="match status" value="1"/>
</dbReference>
<dbReference type="SUPFAM" id="SSF53328">
    <property type="entry name" value="Formyltransferase"/>
    <property type="match status" value="1"/>
</dbReference>
<dbReference type="OrthoDB" id="9802815at2"/>
<comment type="function">
    <text evidence="1 8">Attaches a formyl group to the free amino group of methionyl-tRNA(fMet). The formyl group appears to play a dual role in the initiator identity of N-formylmethionyl-tRNA by promoting its recognition by IF2 and preventing the misappropriation of this tRNA by the elongation apparatus.</text>
</comment>
<evidence type="ECO:0000259" key="9">
    <source>
        <dbReference type="Pfam" id="PF00551"/>
    </source>
</evidence>
<evidence type="ECO:0000256" key="4">
    <source>
        <dbReference type="ARBA" id="ARBA00016014"/>
    </source>
</evidence>
<dbReference type="eggNOG" id="COG0223">
    <property type="taxonomic scope" value="Bacteria"/>
</dbReference>
<dbReference type="HAMAP" id="MF_00182">
    <property type="entry name" value="Formyl_trans"/>
    <property type="match status" value="1"/>
</dbReference>
<dbReference type="CDD" id="cd08704">
    <property type="entry name" value="Met_tRNA_FMT_C"/>
    <property type="match status" value="1"/>
</dbReference>
<keyword evidence="6 8" id="KW-0648">Protein biosynthesis</keyword>
<dbReference type="Proteomes" id="UP000019460">
    <property type="component" value="Unassembled WGS sequence"/>
</dbReference>
<dbReference type="InterPro" id="IPR044135">
    <property type="entry name" value="Met-tRNA-FMT_C"/>
</dbReference>
<dbReference type="GO" id="GO:0004479">
    <property type="term" value="F:methionyl-tRNA formyltransferase activity"/>
    <property type="evidence" value="ECO:0007669"/>
    <property type="project" value="UniProtKB-UniRule"/>
</dbReference>
<dbReference type="RefSeq" id="WP_043752762.1">
    <property type="nucleotide sequence ID" value="NZ_AONC01000026.1"/>
</dbReference>
<dbReference type="SUPFAM" id="SSF50486">
    <property type="entry name" value="FMT C-terminal domain-like"/>
    <property type="match status" value="1"/>
</dbReference>
<evidence type="ECO:0000256" key="5">
    <source>
        <dbReference type="ARBA" id="ARBA00022679"/>
    </source>
</evidence>
<dbReference type="EC" id="2.1.2.9" evidence="3 8"/>
<dbReference type="STRING" id="1249627.D779_1364"/>
<feature type="domain" description="Formyl transferase C-terminal" evidence="10">
    <location>
        <begin position="207"/>
        <end position="303"/>
    </location>
</feature>
<proteinExistence type="inferred from homology"/>
<dbReference type="FunFam" id="3.40.50.12230:FF:000001">
    <property type="entry name" value="Methionyl-tRNA formyltransferase"/>
    <property type="match status" value="1"/>
</dbReference>
<organism evidence="11 12">
    <name type="scientific">Imhoffiella purpurea</name>
    <dbReference type="NCBI Taxonomy" id="1249627"/>
    <lineage>
        <taxon>Bacteria</taxon>
        <taxon>Pseudomonadati</taxon>
        <taxon>Pseudomonadota</taxon>
        <taxon>Gammaproteobacteria</taxon>
        <taxon>Chromatiales</taxon>
        <taxon>Chromatiaceae</taxon>
        <taxon>Imhoffiella</taxon>
    </lineage>
</organism>
<evidence type="ECO:0000256" key="3">
    <source>
        <dbReference type="ARBA" id="ARBA00012261"/>
    </source>
</evidence>
<comment type="similarity">
    <text evidence="2 8">Belongs to the Fmt family.</text>
</comment>
<dbReference type="InterPro" id="IPR005794">
    <property type="entry name" value="Fmt"/>
</dbReference>
<evidence type="ECO:0000256" key="6">
    <source>
        <dbReference type="ARBA" id="ARBA00022917"/>
    </source>
</evidence>
<evidence type="ECO:0000256" key="1">
    <source>
        <dbReference type="ARBA" id="ARBA00002606"/>
    </source>
</evidence>
<comment type="catalytic activity">
    <reaction evidence="7 8">
        <text>L-methionyl-tRNA(fMet) + (6R)-10-formyltetrahydrofolate = N-formyl-L-methionyl-tRNA(fMet) + (6S)-5,6,7,8-tetrahydrofolate + H(+)</text>
        <dbReference type="Rhea" id="RHEA:24380"/>
        <dbReference type="Rhea" id="RHEA-COMP:9952"/>
        <dbReference type="Rhea" id="RHEA-COMP:9953"/>
        <dbReference type="ChEBI" id="CHEBI:15378"/>
        <dbReference type="ChEBI" id="CHEBI:57453"/>
        <dbReference type="ChEBI" id="CHEBI:78530"/>
        <dbReference type="ChEBI" id="CHEBI:78844"/>
        <dbReference type="ChEBI" id="CHEBI:195366"/>
        <dbReference type="EC" id="2.1.2.9"/>
    </reaction>
</comment>
<dbReference type="PANTHER" id="PTHR11138:SF5">
    <property type="entry name" value="METHIONYL-TRNA FORMYLTRANSFERASE, MITOCHONDRIAL"/>
    <property type="match status" value="1"/>
</dbReference>